<dbReference type="PANTHER" id="PTHR12812">
    <property type="entry name" value="HEPARAN SULFATE 6-O-SULFOTRANSFERASE 3"/>
    <property type="match status" value="1"/>
</dbReference>
<evidence type="ECO:0000256" key="2">
    <source>
        <dbReference type="ARBA" id="ARBA00010109"/>
    </source>
</evidence>
<feature type="region of interest" description="Disordered" evidence="10">
    <location>
        <begin position="1"/>
        <end position="21"/>
    </location>
</feature>
<keyword evidence="8" id="KW-0325">Glycoprotein</keyword>
<reference evidence="11" key="1">
    <citation type="submission" date="2020-10" db="EMBL/GenBank/DDBJ databases">
        <title>Feather gene expression reveals the developmental basis of iridescence in African starlings.</title>
        <authorList>
            <person name="Rubenstein D.R."/>
        </authorList>
    </citation>
    <scope>NUCLEOTIDE SEQUENCE</scope>
    <source>
        <strain evidence="11">SS15</strain>
        <tissue evidence="11">Liver</tissue>
    </source>
</reference>
<evidence type="ECO:0000256" key="9">
    <source>
        <dbReference type="RuleBase" id="RU364122"/>
    </source>
</evidence>
<evidence type="ECO:0000256" key="5">
    <source>
        <dbReference type="ARBA" id="ARBA00022968"/>
    </source>
</evidence>
<protein>
    <recommendedName>
        <fullName evidence="9">Heparan-sulfate 6-O-sulfotransferase</fullName>
        <ecNumber evidence="9">2.8.2.-</ecNumber>
    </recommendedName>
</protein>
<evidence type="ECO:0000256" key="1">
    <source>
        <dbReference type="ARBA" id="ARBA00004606"/>
    </source>
</evidence>
<keyword evidence="5 9" id="KW-0735">Signal-anchor</keyword>
<comment type="catalytic activity">
    <reaction evidence="9">
        <text>alpha-D-glucosaminyl-[heparan sulfate](n) + 3'-phosphoadenylyl sulfate = 6-sulfo-alpha-D-glucosaminyl-[heparan sulfate](n) + adenosine 3',5'-bisphosphate + H(+)</text>
        <dbReference type="Rhea" id="RHEA:56604"/>
        <dbReference type="Rhea" id="RHEA-COMP:9830"/>
        <dbReference type="Rhea" id="RHEA-COMP:14621"/>
        <dbReference type="ChEBI" id="CHEBI:15378"/>
        <dbReference type="ChEBI" id="CHEBI:58339"/>
        <dbReference type="ChEBI" id="CHEBI:58343"/>
        <dbReference type="ChEBI" id="CHEBI:58388"/>
        <dbReference type="ChEBI" id="CHEBI:140604"/>
    </reaction>
</comment>
<comment type="caution">
    <text evidence="11">The sequence shown here is derived from an EMBL/GenBank/DDBJ whole genome shotgun (WGS) entry which is preliminary data.</text>
</comment>
<keyword evidence="6" id="KW-1133">Transmembrane helix</keyword>
<keyword evidence="4" id="KW-0812">Transmembrane</keyword>
<comment type="subcellular location">
    <subcellularLocation>
        <location evidence="1 9">Membrane</location>
        <topology evidence="1 9">Single-pass type II membrane protein</topology>
    </subcellularLocation>
</comment>
<name>A0A835NZU8_9PASS</name>
<dbReference type="InterPro" id="IPR027417">
    <property type="entry name" value="P-loop_NTPase"/>
</dbReference>
<reference evidence="12 13" key="2">
    <citation type="journal article" date="2021" name="J. Hered.">
        <title>Feather Gene Expression Elucidates the Developmental Basis of Plumage Iridescence in African Starlings.</title>
        <authorList>
            <person name="Rubenstein D.R."/>
            <person name="Corvelo A."/>
            <person name="MacManes M.D."/>
            <person name="Maia R."/>
            <person name="Narzisi G."/>
            <person name="Rousaki A."/>
            <person name="Vandenabeele P."/>
            <person name="Shawkey M.D."/>
            <person name="Solomon J."/>
        </authorList>
    </citation>
    <scope>NUCLEOTIDE SEQUENCE [LARGE SCALE GENOMIC DNA]</scope>
    <source>
        <strain evidence="12">SS15</strain>
    </source>
</reference>
<dbReference type="GO" id="GO:0016020">
    <property type="term" value="C:membrane"/>
    <property type="evidence" value="ECO:0007669"/>
    <property type="project" value="UniProtKB-SubCell"/>
</dbReference>
<evidence type="ECO:0000313" key="12">
    <source>
        <dbReference type="EMBL" id="KAI1234846.1"/>
    </source>
</evidence>
<dbReference type="AlphaFoldDB" id="A0A835NZU8"/>
<keyword evidence="7 9" id="KW-0472">Membrane</keyword>
<dbReference type="GO" id="GO:0017095">
    <property type="term" value="F:heparan sulfate 6-sulfotransferase activity"/>
    <property type="evidence" value="ECO:0007669"/>
    <property type="project" value="TreeGrafter"/>
</dbReference>
<evidence type="ECO:0000256" key="4">
    <source>
        <dbReference type="ARBA" id="ARBA00022692"/>
    </source>
</evidence>
<dbReference type="PANTHER" id="PTHR12812:SF6">
    <property type="entry name" value="HEPARAN-SULFATE 6-O-SULFOTRANSFERASE 2"/>
    <property type="match status" value="1"/>
</dbReference>
<dbReference type="Gene3D" id="3.40.50.300">
    <property type="entry name" value="P-loop containing nucleotide triphosphate hydrolases"/>
    <property type="match status" value="1"/>
</dbReference>
<gene>
    <name evidence="12" type="ORF">IHE44_0003230</name>
    <name evidence="11" type="ORF">IHE44_005825</name>
</gene>
<sequence length="490" mass="56333">MMRLQAEGCAEQQHPEKFTRQKQQIQAYEHMSILTNVPSLQVYETMLESVIKDHRSSCSPSRWSCSKVKGLQLDFPEYSHPTSKQALIIHPNALVFSRKQCVTADSARIGQPSVQHGGFVYPAPSLLQMVQGKSRLLTVQTALGEGGRQLQSRCCAKANYPGVLFFRANALFASATLRPRVKEYCPALTVKSLNGTSVEKDLPWDGGRDFGCVNLWPNPSEQGVAAAPPQMAGILMMFLQHHPGEAMVMNFYYITILRDPVSRYLSEWRHVQRGATWKASLHVCDGRSPTTEELPSCYTGDDWSGCSLQEFMDCPYNLANNRQVRMLSDLSLVGCYNLSVMPEEQRNKVLLDSAKENLKRMAFFGLTEFQRKTQYLFEKTFNMNFISPFTQYNSTRASSVEIDKQTQQRIEALNFLDMELYDYAKDLFLQRYQYMRQKEHQEARRKRQEQRKILRAKQAHLREQGENSSSTDYTGNVERWRRYTLSSIRL</sequence>
<dbReference type="FunFam" id="3.40.50.300:FF:000852">
    <property type="entry name" value="Heparan-sulfate 6-O-sulfotransferase"/>
    <property type="match status" value="1"/>
</dbReference>
<proteinExistence type="inferred from homology"/>
<dbReference type="InterPro" id="IPR005331">
    <property type="entry name" value="Sulfotransferase"/>
</dbReference>
<evidence type="ECO:0000256" key="8">
    <source>
        <dbReference type="ARBA" id="ARBA00023180"/>
    </source>
</evidence>
<keyword evidence="3 9" id="KW-0808">Transferase</keyword>
<dbReference type="Proteomes" id="UP000618051">
    <property type="component" value="Unassembled WGS sequence"/>
</dbReference>
<evidence type="ECO:0000256" key="3">
    <source>
        <dbReference type="ARBA" id="ARBA00022679"/>
    </source>
</evidence>
<evidence type="ECO:0000256" key="6">
    <source>
        <dbReference type="ARBA" id="ARBA00022989"/>
    </source>
</evidence>
<keyword evidence="13" id="KW-1185">Reference proteome</keyword>
<dbReference type="EC" id="2.8.2.-" evidence="9"/>
<reference evidence="12" key="3">
    <citation type="submission" date="2022-01" db="EMBL/GenBank/DDBJ databases">
        <authorList>
            <person name="Rubenstein D.R."/>
        </authorList>
    </citation>
    <scope>NUCLEOTIDE SEQUENCE</scope>
    <source>
        <strain evidence="12">SS15</strain>
        <tissue evidence="12">Liver</tissue>
    </source>
</reference>
<comment type="similarity">
    <text evidence="2 9">Belongs to the sulfotransferase 6 family.</text>
</comment>
<dbReference type="OrthoDB" id="406981at2759"/>
<dbReference type="EMBL" id="JADDUC020000014">
    <property type="protein sequence ID" value="KAI1234846.1"/>
    <property type="molecule type" value="Genomic_DNA"/>
</dbReference>
<dbReference type="EMBL" id="JADDUC010000023">
    <property type="protein sequence ID" value="KAG0124919.1"/>
    <property type="molecule type" value="Genomic_DNA"/>
</dbReference>
<evidence type="ECO:0000313" key="13">
    <source>
        <dbReference type="Proteomes" id="UP000618051"/>
    </source>
</evidence>
<evidence type="ECO:0000256" key="7">
    <source>
        <dbReference type="ARBA" id="ARBA00023136"/>
    </source>
</evidence>
<dbReference type="InterPro" id="IPR010635">
    <property type="entry name" value="Heparan_SO4-6-sulfoTrfase"/>
</dbReference>
<comment type="function">
    <text evidence="9">6-O-sulfation enzyme which catalyzes the transfer of sulfate from 3'-phosphoadenosine 5'-phosphosulfate (PAPS) to position 6 of the N-sulfoglucosamine residue (GlcNS) of heparan sulfate.</text>
</comment>
<evidence type="ECO:0000313" key="11">
    <source>
        <dbReference type="EMBL" id="KAG0124919.1"/>
    </source>
</evidence>
<organism evidence="11">
    <name type="scientific">Lamprotornis superbus</name>
    <dbReference type="NCBI Taxonomy" id="245042"/>
    <lineage>
        <taxon>Eukaryota</taxon>
        <taxon>Metazoa</taxon>
        <taxon>Chordata</taxon>
        <taxon>Craniata</taxon>
        <taxon>Vertebrata</taxon>
        <taxon>Euteleostomi</taxon>
        <taxon>Archelosauria</taxon>
        <taxon>Archosauria</taxon>
        <taxon>Dinosauria</taxon>
        <taxon>Saurischia</taxon>
        <taxon>Theropoda</taxon>
        <taxon>Coelurosauria</taxon>
        <taxon>Aves</taxon>
        <taxon>Neognathae</taxon>
        <taxon>Neoaves</taxon>
        <taxon>Telluraves</taxon>
        <taxon>Australaves</taxon>
        <taxon>Passeriformes</taxon>
        <taxon>Sturnidae</taxon>
        <taxon>Lamprotornis</taxon>
    </lineage>
</organism>
<evidence type="ECO:0000256" key="10">
    <source>
        <dbReference type="SAM" id="MobiDB-lite"/>
    </source>
</evidence>
<accession>A0A835NZU8</accession>
<dbReference type="Pfam" id="PF03567">
    <property type="entry name" value="Sulfotransfer_2"/>
    <property type="match status" value="1"/>
</dbReference>